<accession>A0A6A4GB11</accession>
<feature type="compositionally biased region" description="Low complexity" evidence="1">
    <location>
        <begin position="50"/>
        <end position="62"/>
    </location>
</feature>
<dbReference type="OrthoDB" id="2755229at2759"/>
<reference evidence="2" key="1">
    <citation type="journal article" date="2019" name="Environ. Microbiol.">
        <title>Fungal ecological strategies reflected in gene transcription - a case study of two litter decomposers.</title>
        <authorList>
            <person name="Barbi F."/>
            <person name="Kohler A."/>
            <person name="Barry K."/>
            <person name="Baskaran P."/>
            <person name="Daum C."/>
            <person name="Fauchery L."/>
            <person name="Ihrmark K."/>
            <person name="Kuo A."/>
            <person name="LaButti K."/>
            <person name="Lipzen A."/>
            <person name="Morin E."/>
            <person name="Grigoriev I.V."/>
            <person name="Henrissat B."/>
            <person name="Lindahl B."/>
            <person name="Martin F."/>
        </authorList>
    </citation>
    <scope>NUCLEOTIDE SEQUENCE</scope>
    <source>
        <strain evidence="2">JB14</strain>
    </source>
</reference>
<gene>
    <name evidence="2" type="ORF">BT96DRAFT_197340</name>
</gene>
<feature type="compositionally biased region" description="Acidic residues" evidence="1">
    <location>
        <begin position="63"/>
        <end position="73"/>
    </location>
</feature>
<name>A0A6A4GB11_9AGAR</name>
<evidence type="ECO:0000256" key="1">
    <source>
        <dbReference type="SAM" id="MobiDB-lite"/>
    </source>
</evidence>
<proteinExistence type="predicted"/>
<keyword evidence="3" id="KW-1185">Reference proteome</keyword>
<feature type="non-terminal residue" evidence="2">
    <location>
        <position position="507"/>
    </location>
</feature>
<dbReference type="Proteomes" id="UP000799118">
    <property type="component" value="Unassembled WGS sequence"/>
</dbReference>
<dbReference type="EMBL" id="ML771125">
    <property type="protein sequence ID" value="KAE9382689.1"/>
    <property type="molecule type" value="Genomic_DNA"/>
</dbReference>
<feature type="region of interest" description="Disordered" evidence="1">
    <location>
        <begin position="1"/>
        <end position="114"/>
    </location>
</feature>
<sequence length="507" mass="56359">MFSEYNEGRLPQDIPLKNQKLSESQDSHKSPIKSSPSTRKVPNRSRRDSSPTPRSSLLLESLASEDDDDDDEAVIGLIASPDFTGSKRPAQTTRLPSFTRHKTQTPVQNSSRVTASTATFPASFPYPDLNQIMSEPSMHANDPITAPKPSLEVELGRTKPAQRDENPHLVPVPALGDPSDLIAFRNFTPNIGEFERIVLDIGFMRQGHSDKILEAASKEREKFMVAVPNLSGKELFSRSPNAIKEIAASLTDASFPPVHVFPPKLELNGGGVTQSPSVWGTKSIGAGAKRSHYVGPYAGLLEFKSAADCQKLAASQTYAQSKTVAYNLFPFLDVTFRNWVVGHFTTSQDDNDDVARATYVFMIKDHLFRDAKFRSLIQKYSTTEGDIAAKVTAFFDTFDLVLQRTPPLSEGDHAERLSDRWILFAAPVTKLEDVANLERLSLIGKLQLLEQREEEVRAHIRDQHYEDGLHEIHGTAVICNLCKARTHSHRACPFPMLQDWRGPENGV</sequence>
<feature type="compositionally biased region" description="Polar residues" evidence="1">
    <location>
        <begin position="104"/>
        <end position="114"/>
    </location>
</feature>
<protein>
    <submittedName>
        <fullName evidence="2">Uncharacterized protein</fullName>
    </submittedName>
</protein>
<evidence type="ECO:0000313" key="2">
    <source>
        <dbReference type="EMBL" id="KAE9382689.1"/>
    </source>
</evidence>
<organism evidence="2 3">
    <name type="scientific">Gymnopus androsaceus JB14</name>
    <dbReference type="NCBI Taxonomy" id="1447944"/>
    <lineage>
        <taxon>Eukaryota</taxon>
        <taxon>Fungi</taxon>
        <taxon>Dikarya</taxon>
        <taxon>Basidiomycota</taxon>
        <taxon>Agaricomycotina</taxon>
        <taxon>Agaricomycetes</taxon>
        <taxon>Agaricomycetidae</taxon>
        <taxon>Agaricales</taxon>
        <taxon>Marasmiineae</taxon>
        <taxon>Omphalotaceae</taxon>
        <taxon>Gymnopus</taxon>
    </lineage>
</organism>
<dbReference type="AlphaFoldDB" id="A0A6A4GB11"/>
<evidence type="ECO:0000313" key="3">
    <source>
        <dbReference type="Proteomes" id="UP000799118"/>
    </source>
</evidence>